<evidence type="ECO:0000313" key="2">
    <source>
        <dbReference type="EMBL" id="SDZ78492.1"/>
    </source>
</evidence>
<accession>A0A1H3VWL7</accession>
<reference evidence="2 3" key="1">
    <citation type="submission" date="2016-10" db="EMBL/GenBank/DDBJ databases">
        <authorList>
            <person name="de Groot N.N."/>
        </authorList>
    </citation>
    <scope>NUCLEOTIDE SEQUENCE [LARGE SCALE GENOMIC DNA]</scope>
    <source>
        <strain evidence="2 3">DSM 15345</strain>
    </source>
</reference>
<protein>
    <submittedName>
        <fullName evidence="2">Glycosyl transferase family 2</fullName>
    </submittedName>
</protein>
<gene>
    <name evidence="2" type="ORF">SAMN05444370_101336</name>
</gene>
<dbReference type="InterPro" id="IPR029044">
    <property type="entry name" value="Nucleotide-diphossugar_trans"/>
</dbReference>
<organism evidence="2 3">
    <name type="scientific">Rubrimonas cliftonensis</name>
    <dbReference type="NCBI Taxonomy" id="89524"/>
    <lineage>
        <taxon>Bacteria</taxon>
        <taxon>Pseudomonadati</taxon>
        <taxon>Pseudomonadota</taxon>
        <taxon>Alphaproteobacteria</taxon>
        <taxon>Rhodobacterales</taxon>
        <taxon>Paracoccaceae</taxon>
        <taxon>Rubrimonas</taxon>
    </lineage>
</organism>
<feature type="domain" description="Glycosyltransferase 2-like" evidence="1">
    <location>
        <begin position="5"/>
        <end position="139"/>
    </location>
</feature>
<dbReference type="PANTHER" id="PTHR43685:SF2">
    <property type="entry name" value="GLYCOSYLTRANSFERASE 2-LIKE DOMAIN-CONTAINING PROTEIN"/>
    <property type="match status" value="1"/>
</dbReference>
<dbReference type="EMBL" id="FNQM01000001">
    <property type="protein sequence ID" value="SDZ78492.1"/>
    <property type="molecule type" value="Genomic_DNA"/>
</dbReference>
<dbReference type="Gene3D" id="3.90.550.10">
    <property type="entry name" value="Spore Coat Polysaccharide Biosynthesis Protein SpsA, Chain A"/>
    <property type="match status" value="1"/>
</dbReference>
<dbReference type="InterPro" id="IPR050834">
    <property type="entry name" value="Glycosyltransf_2"/>
</dbReference>
<keyword evidence="3" id="KW-1185">Reference proteome</keyword>
<dbReference type="Proteomes" id="UP000198703">
    <property type="component" value="Unassembled WGS sequence"/>
</dbReference>
<evidence type="ECO:0000259" key="1">
    <source>
        <dbReference type="Pfam" id="PF00535"/>
    </source>
</evidence>
<dbReference type="RefSeq" id="WP_175478709.1">
    <property type="nucleotide sequence ID" value="NZ_FNQM01000001.1"/>
</dbReference>
<dbReference type="InterPro" id="IPR001173">
    <property type="entry name" value="Glyco_trans_2-like"/>
</dbReference>
<dbReference type="STRING" id="89524.SAMN05444370_101336"/>
<dbReference type="Pfam" id="PF00535">
    <property type="entry name" value="Glycos_transf_2"/>
    <property type="match status" value="1"/>
</dbReference>
<proteinExistence type="predicted"/>
<sequence>MRLLVSIPTRNRPQLLKAALDSLARADAPEGATIEILVVDNNADPDEAARIAALVADSAGRFPARVETEGRLGIPFVRNRALAAARRGGHDAVFLLDADQTVAPDIFRTLLKVAAEEAADVVKPLVRWEFEPPARYGEAFEGRKEPADPPPRTALTGHVATNGVLVSRRVWGDIGLSFDERRPLIGGEDAGYFTRAAAAGAVMTLTRETHEVEFRPAAKQTRAWLLRRAMRVGNAEALFRLKGYSSAQTFLSGLLQAAYYGVAAVAPASRPERRIRRLSRCAKALGAMLGALGVCVKEYRRTVGR</sequence>
<dbReference type="GO" id="GO:0016740">
    <property type="term" value="F:transferase activity"/>
    <property type="evidence" value="ECO:0007669"/>
    <property type="project" value="UniProtKB-KW"/>
</dbReference>
<dbReference type="PANTHER" id="PTHR43685">
    <property type="entry name" value="GLYCOSYLTRANSFERASE"/>
    <property type="match status" value="1"/>
</dbReference>
<evidence type="ECO:0000313" key="3">
    <source>
        <dbReference type="Proteomes" id="UP000198703"/>
    </source>
</evidence>
<name>A0A1H3VWL7_9RHOB</name>
<keyword evidence="2" id="KW-0808">Transferase</keyword>
<dbReference type="CDD" id="cd00761">
    <property type="entry name" value="Glyco_tranf_GTA_type"/>
    <property type="match status" value="1"/>
</dbReference>
<dbReference type="AlphaFoldDB" id="A0A1H3VWL7"/>
<dbReference type="SUPFAM" id="SSF53448">
    <property type="entry name" value="Nucleotide-diphospho-sugar transferases"/>
    <property type="match status" value="1"/>
</dbReference>